<proteinExistence type="predicted"/>
<accession>A0AA38I924</accession>
<comment type="caution">
    <text evidence="2">The sequence shown here is derived from an EMBL/GenBank/DDBJ whole genome shotgun (WGS) entry which is preliminary data.</text>
</comment>
<feature type="region of interest" description="Disordered" evidence="1">
    <location>
        <begin position="73"/>
        <end position="94"/>
    </location>
</feature>
<evidence type="ECO:0000256" key="1">
    <source>
        <dbReference type="SAM" id="MobiDB-lite"/>
    </source>
</evidence>
<name>A0AA38I924_9CUCU</name>
<organism evidence="2 3">
    <name type="scientific">Zophobas morio</name>
    <dbReference type="NCBI Taxonomy" id="2755281"/>
    <lineage>
        <taxon>Eukaryota</taxon>
        <taxon>Metazoa</taxon>
        <taxon>Ecdysozoa</taxon>
        <taxon>Arthropoda</taxon>
        <taxon>Hexapoda</taxon>
        <taxon>Insecta</taxon>
        <taxon>Pterygota</taxon>
        <taxon>Neoptera</taxon>
        <taxon>Endopterygota</taxon>
        <taxon>Coleoptera</taxon>
        <taxon>Polyphaga</taxon>
        <taxon>Cucujiformia</taxon>
        <taxon>Tenebrionidae</taxon>
        <taxon>Zophobas</taxon>
    </lineage>
</organism>
<evidence type="ECO:0008006" key="4">
    <source>
        <dbReference type="Google" id="ProtNLM"/>
    </source>
</evidence>
<dbReference type="Proteomes" id="UP001168821">
    <property type="component" value="Unassembled WGS sequence"/>
</dbReference>
<evidence type="ECO:0000313" key="3">
    <source>
        <dbReference type="Proteomes" id="UP001168821"/>
    </source>
</evidence>
<evidence type="ECO:0000313" key="2">
    <source>
        <dbReference type="EMBL" id="KAJ3651430.1"/>
    </source>
</evidence>
<gene>
    <name evidence="2" type="ORF">Zmor_017474</name>
</gene>
<feature type="compositionally biased region" description="Basic and acidic residues" evidence="1">
    <location>
        <begin position="76"/>
        <end position="86"/>
    </location>
</feature>
<sequence>MSLTSEAEEKIRRFERKIVRRIMGMKKIQDQEYRTLMNHEIEDIIKGEDMVRVIKARRIRCYGHLKRMEKNKHARKITECKPDNNRPRGRPRIRWEDQVRKDLSKLDIQDILR</sequence>
<reference evidence="2" key="1">
    <citation type="journal article" date="2023" name="G3 (Bethesda)">
        <title>Whole genome assemblies of Zophobas morio and Tenebrio molitor.</title>
        <authorList>
            <person name="Kaur S."/>
            <person name="Stinson S.A."/>
            <person name="diCenzo G.C."/>
        </authorList>
    </citation>
    <scope>NUCLEOTIDE SEQUENCE</scope>
    <source>
        <strain evidence="2">QUZm001</strain>
    </source>
</reference>
<dbReference type="EMBL" id="JALNTZ010000005">
    <property type="protein sequence ID" value="KAJ3651430.1"/>
    <property type="molecule type" value="Genomic_DNA"/>
</dbReference>
<dbReference type="AlphaFoldDB" id="A0AA38I924"/>
<protein>
    <recommendedName>
        <fullName evidence="4">Endonuclease-reverse transcriptase</fullName>
    </recommendedName>
</protein>
<keyword evidence="3" id="KW-1185">Reference proteome</keyword>